<gene>
    <name evidence="2" type="ORF">DPMN_076284</name>
</gene>
<dbReference type="InterPro" id="IPR001878">
    <property type="entry name" value="Znf_CCHC"/>
</dbReference>
<evidence type="ECO:0000313" key="3">
    <source>
        <dbReference type="Proteomes" id="UP000828390"/>
    </source>
</evidence>
<accession>A0A9D3YJU1</accession>
<keyword evidence="3" id="KW-1185">Reference proteome</keyword>
<organism evidence="2 3">
    <name type="scientific">Dreissena polymorpha</name>
    <name type="common">Zebra mussel</name>
    <name type="synonym">Mytilus polymorpha</name>
    <dbReference type="NCBI Taxonomy" id="45954"/>
    <lineage>
        <taxon>Eukaryota</taxon>
        <taxon>Metazoa</taxon>
        <taxon>Spiralia</taxon>
        <taxon>Lophotrochozoa</taxon>
        <taxon>Mollusca</taxon>
        <taxon>Bivalvia</taxon>
        <taxon>Autobranchia</taxon>
        <taxon>Heteroconchia</taxon>
        <taxon>Euheterodonta</taxon>
        <taxon>Imparidentia</taxon>
        <taxon>Neoheterodontei</taxon>
        <taxon>Myida</taxon>
        <taxon>Dreissenoidea</taxon>
        <taxon>Dreissenidae</taxon>
        <taxon>Dreissena</taxon>
    </lineage>
</organism>
<dbReference type="PANTHER" id="PTHR37984">
    <property type="entry name" value="PROTEIN CBG26694"/>
    <property type="match status" value="1"/>
</dbReference>
<dbReference type="InterPro" id="IPR050951">
    <property type="entry name" value="Retrovirus_Pol_polyprotein"/>
</dbReference>
<dbReference type="Gene3D" id="4.10.60.10">
    <property type="entry name" value="Zinc finger, CCHC-type"/>
    <property type="match status" value="1"/>
</dbReference>
<protein>
    <recommendedName>
        <fullName evidence="1">CCHC-type domain-containing protein</fullName>
    </recommendedName>
</protein>
<comment type="caution">
    <text evidence="2">The sequence shown here is derived from an EMBL/GenBank/DDBJ whole genome shotgun (WGS) entry which is preliminary data.</text>
</comment>
<reference evidence="2" key="1">
    <citation type="journal article" date="2019" name="bioRxiv">
        <title>The Genome of the Zebra Mussel, Dreissena polymorpha: A Resource for Invasive Species Research.</title>
        <authorList>
            <person name="McCartney M.A."/>
            <person name="Auch B."/>
            <person name="Kono T."/>
            <person name="Mallez S."/>
            <person name="Zhang Y."/>
            <person name="Obille A."/>
            <person name="Becker A."/>
            <person name="Abrahante J.E."/>
            <person name="Garbe J."/>
            <person name="Badalamenti J.P."/>
            <person name="Herman A."/>
            <person name="Mangelson H."/>
            <person name="Liachko I."/>
            <person name="Sullivan S."/>
            <person name="Sone E.D."/>
            <person name="Koren S."/>
            <person name="Silverstein K.A.T."/>
            <person name="Beckman K.B."/>
            <person name="Gohl D.M."/>
        </authorList>
    </citation>
    <scope>NUCLEOTIDE SEQUENCE</scope>
    <source>
        <strain evidence="2">Duluth1</strain>
        <tissue evidence="2">Whole animal</tissue>
    </source>
</reference>
<feature type="domain" description="CCHC-type" evidence="1">
    <location>
        <begin position="63"/>
        <end position="79"/>
    </location>
</feature>
<feature type="domain" description="CCHC-type" evidence="1">
    <location>
        <begin position="83"/>
        <end position="99"/>
    </location>
</feature>
<evidence type="ECO:0000259" key="1">
    <source>
        <dbReference type="SMART" id="SM00343"/>
    </source>
</evidence>
<sequence length="170" mass="19068">MLLSIADLTLQNAIEIALAMEAAHKDAAELQLSAAAVVPVNRVGHSTKPNKWKQHKHAKESNKCIHCGKNNHPSFKCRLKDAVCHHCEEKGHIKAICRKLKSVQYMEEDVSVINTVNKRDNGKFIVKPKINYVEVPMKLDTGSAVALISNKDFRKRFGNMKKSSILLIPY</sequence>
<dbReference type="GO" id="GO:0003676">
    <property type="term" value="F:nucleic acid binding"/>
    <property type="evidence" value="ECO:0007669"/>
    <property type="project" value="InterPro"/>
</dbReference>
<proteinExistence type="predicted"/>
<name>A0A9D3YJU1_DREPO</name>
<dbReference type="GO" id="GO:0008270">
    <property type="term" value="F:zinc ion binding"/>
    <property type="evidence" value="ECO:0007669"/>
    <property type="project" value="InterPro"/>
</dbReference>
<dbReference type="Proteomes" id="UP000828390">
    <property type="component" value="Unassembled WGS sequence"/>
</dbReference>
<dbReference type="AlphaFoldDB" id="A0A9D3YJU1"/>
<dbReference type="PANTHER" id="PTHR37984:SF5">
    <property type="entry name" value="PROTEIN NYNRIN-LIKE"/>
    <property type="match status" value="1"/>
</dbReference>
<evidence type="ECO:0000313" key="2">
    <source>
        <dbReference type="EMBL" id="KAH3701301.1"/>
    </source>
</evidence>
<dbReference type="SUPFAM" id="SSF57756">
    <property type="entry name" value="Retrovirus zinc finger-like domains"/>
    <property type="match status" value="1"/>
</dbReference>
<dbReference type="SMART" id="SM00343">
    <property type="entry name" value="ZnF_C2HC"/>
    <property type="match status" value="2"/>
</dbReference>
<reference evidence="2" key="2">
    <citation type="submission" date="2020-11" db="EMBL/GenBank/DDBJ databases">
        <authorList>
            <person name="McCartney M.A."/>
            <person name="Auch B."/>
            <person name="Kono T."/>
            <person name="Mallez S."/>
            <person name="Becker A."/>
            <person name="Gohl D.M."/>
            <person name="Silverstein K.A.T."/>
            <person name="Koren S."/>
            <person name="Bechman K.B."/>
            <person name="Herman A."/>
            <person name="Abrahante J.E."/>
            <person name="Garbe J."/>
        </authorList>
    </citation>
    <scope>NUCLEOTIDE SEQUENCE</scope>
    <source>
        <strain evidence="2">Duluth1</strain>
        <tissue evidence="2">Whole animal</tissue>
    </source>
</reference>
<dbReference type="InterPro" id="IPR036875">
    <property type="entry name" value="Znf_CCHC_sf"/>
</dbReference>
<dbReference type="EMBL" id="JAIWYP010000015">
    <property type="protein sequence ID" value="KAH3701301.1"/>
    <property type="molecule type" value="Genomic_DNA"/>
</dbReference>